<feature type="transmembrane region" description="Helical" evidence="1">
    <location>
        <begin position="147"/>
        <end position="167"/>
    </location>
</feature>
<organism evidence="2 3">
    <name type="scientific">Salicibibacter kimchii</name>
    <dbReference type="NCBI Taxonomy" id="2099786"/>
    <lineage>
        <taxon>Bacteria</taxon>
        <taxon>Bacillati</taxon>
        <taxon>Bacillota</taxon>
        <taxon>Bacilli</taxon>
        <taxon>Bacillales</taxon>
        <taxon>Bacillaceae</taxon>
        <taxon>Salicibibacter</taxon>
    </lineage>
</organism>
<feature type="transmembrane region" description="Helical" evidence="1">
    <location>
        <begin position="114"/>
        <end position="135"/>
    </location>
</feature>
<evidence type="ECO:0000313" key="3">
    <source>
        <dbReference type="Proteomes" id="UP000252100"/>
    </source>
</evidence>
<dbReference type="InterPro" id="IPR048147">
    <property type="entry name" value="CBO0543-like"/>
</dbReference>
<feature type="transmembrane region" description="Helical" evidence="1">
    <location>
        <begin position="91"/>
        <end position="107"/>
    </location>
</feature>
<sequence>MPSNSENIIPRKSQVGDNTLERSTTRIITRIIFVLCLVFLPFTLGKKRVKEWGLIFFATGYLASILAQLAVKAKKIKYPVRPFPRYFDGNVVYEYLVLPLFCVWFNQSTYHAKIWSIIGTAFLYSSAHTLIEYFVEKKTGAVRWKAWNWLFNTSSLASVLIVSRSVLSLWKWLSKRYDQP</sequence>
<name>A0A345C2Z7_9BACI</name>
<evidence type="ECO:0000313" key="2">
    <source>
        <dbReference type="EMBL" id="AXF57578.1"/>
    </source>
</evidence>
<keyword evidence="1" id="KW-0472">Membrane</keyword>
<protein>
    <submittedName>
        <fullName evidence="2">Uncharacterized protein</fullName>
    </submittedName>
</protein>
<evidence type="ECO:0000256" key="1">
    <source>
        <dbReference type="SAM" id="Phobius"/>
    </source>
</evidence>
<keyword evidence="1" id="KW-1133">Transmembrane helix</keyword>
<reference evidence="2 3" key="1">
    <citation type="journal article" date="2018" name="J. Microbiol.">
        <title>Salicibibacter kimchii gen. nov., sp. nov., a moderately halophilic and alkalitolerant bacterium in the family Bacillaceae, isolated from kimchi.</title>
        <authorList>
            <person name="Jang J.Y."/>
            <person name="Oh Y.J."/>
            <person name="Lim S.K."/>
            <person name="Park H.K."/>
            <person name="Lee C."/>
            <person name="Kim J.Y."/>
            <person name="Lee M.A."/>
            <person name="Choi H.J."/>
        </authorList>
    </citation>
    <scope>NUCLEOTIDE SEQUENCE [LARGE SCALE GENOMIC DNA]</scope>
    <source>
        <strain evidence="2 3">NKC1-1</strain>
    </source>
</reference>
<gene>
    <name evidence="2" type="ORF">DT065_17355</name>
</gene>
<feature type="transmembrane region" description="Helical" evidence="1">
    <location>
        <begin position="27"/>
        <end position="45"/>
    </location>
</feature>
<dbReference type="KEGG" id="rue:DT065_17355"/>
<dbReference type="EMBL" id="CP031092">
    <property type="protein sequence ID" value="AXF57578.1"/>
    <property type="molecule type" value="Genomic_DNA"/>
</dbReference>
<accession>A0A345C2Z7</accession>
<proteinExistence type="predicted"/>
<keyword evidence="1" id="KW-0812">Transmembrane</keyword>
<feature type="transmembrane region" description="Helical" evidence="1">
    <location>
        <begin position="52"/>
        <end position="71"/>
    </location>
</feature>
<keyword evidence="3" id="KW-1185">Reference proteome</keyword>
<dbReference type="Proteomes" id="UP000252100">
    <property type="component" value="Chromosome"/>
</dbReference>
<dbReference type="AlphaFoldDB" id="A0A345C2Z7"/>
<dbReference type="NCBIfam" id="NF041644">
    <property type="entry name" value="CBO0543_fam"/>
    <property type="match status" value="1"/>
</dbReference>